<keyword evidence="2" id="KW-1185">Reference proteome</keyword>
<dbReference type="RefSeq" id="WP_011222298.1">
    <property type="nucleotide sequence ID" value="NZ_RBWW01000003.1"/>
</dbReference>
<dbReference type="AlphaFoldDB" id="A0A495QQL3"/>
<sequence length="68" mass="7479">MTGHGNYYDVDGRSLDERWPNADAVAAVGGPVREPLTDGGCITEDDIDQRLARLERIVFDDQEGDDAE</sequence>
<reference evidence="1 2" key="1">
    <citation type="submission" date="2018-10" db="EMBL/GenBank/DDBJ databases">
        <title>Genomic Encyclopedia of Archaeal and Bacterial Type Strains, Phase II (KMG-II): from individual species to whole genera.</title>
        <authorList>
            <person name="Goeker M."/>
        </authorList>
    </citation>
    <scope>NUCLEOTIDE SEQUENCE [LARGE SCALE GENOMIC DNA]</scope>
    <source>
        <strain evidence="1 2">DSM 11927</strain>
    </source>
</reference>
<dbReference type="EMBL" id="RBWW01000003">
    <property type="protein sequence ID" value="RKS75765.1"/>
    <property type="molecule type" value="Genomic_DNA"/>
</dbReference>
<protein>
    <submittedName>
        <fullName evidence="1">Uncharacterized protein</fullName>
    </submittedName>
</protein>
<dbReference type="GeneID" id="40150741"/>
<name>A0A495QQL3_9EURY</name>
<accession>A0A495QQL3</accession>
<proteinExistence type="predicted"/>
<organism evidence="1 2">
    <name type="scientific">Haloarcula quadrata</name>
    <dbReference type="NCBI Taxonomy" id="182779"/>
    <lineage>
        <taxon>Archaea</taxon>
        <taxon>Methanobacteriati</taxon>
        <taxon>Methanobacteriota</taxon>
        <taxon>Stenosarchaea group</taxon>
        <taxon>Halobacteria</taxon>
        <taxon>Halobacteriales</taxon>
        <taxon>Haloarculaceae</taxon>
        <taxon>Haloarcula</taxon>
    </lineage>
</organism>
<comment type="caution">
    <text evidence="1">The sequence shown here is derived from an EMBL/GenBank/DDBJ whole genome shotgun (WGS) entry which is preliminary data.</text>
</comment>
<evidence type="ECO:0000313" key="1">
    <source>
        <dbReference type="EMBL" id="RKS75765.1"/>
    </source>
</evidence>
<evidence type="ECO:0000313" key="2">
    <source>
        <dbReference type="Proteomes" id="UP000268233"/>
    </source>
</evidence>
<dbReference type="Proteomes" id="UP000268233">
    <property type="component" value="Unassembled WGS sequence"/>
</dbReference>
<gene>
    <name evidence="1" type="ORF">BDK61_4280</name>
</gene>